<reference evidence="3 4" key="1">
    <citation type="submission" date="2024-04" db="EMBL/GenBank/DDBJ databases">
        <authorList>
            <consortium name="Genoscope - CEA"/>
            <person name="William W."/>
        </authorList>
    </citation>
    <scope>NUCLEOTIDE SEQUENCE [LARGE SCALE GENOMIC DNA]</scope>
</reference>
<dbReference type="Proteomes" id="UP001497497">
    <property type="component" value="Unassembled WGS sequence"/>
</dbReference>
<name>A0AAV2H0I4_LYMST</name>
<dbReference type="PANTHER" id="PTHR44269">
    <property type="entry name" value="DEHYDROGENASE/REDUCTASE SDR FAMILY MEMBER 7-RELATED"/>
    <property type="match status" value="1"/>
</dbReference>
<dbReference type="CDD" id="cd05332">
    <property type="entry name" value="11beta-HSD1_like_SDR_c"/>
    <property type="match status" value="1"/>
</dbReference>
<comment type="similarity">
    <text evidence="1">Belongs to the short-chain dehydrogenases/reductases (SDR) family.</text>
</comment>
<protein>
    <recommendedName>
        <fullName evidence="5">Dehydrogenase/reductase SDR family member 7</fullName>
    </recommendedName>
</protein>
<evidence type="ECO:0000313" key="3">
    <source>
        <dbReference type="EMBL" id="CAL1527128.1"/>
    </source>
</evidence>
<dbReference type="PRINTS" id="PR00080">
    <property type="entry name" value="SDRFAMILY"/>
</dbReference>
<dbReference type="PRINTS" id="PR00081">
    <property type="entry name" value="GDHRDH"/>
</dbReference>
<evidence type="ECO:0000256" key="2">
    <source>
        <dbReference type="SAM" id="Phobius"/>
    </source>
</evidence>
<feature type="transmembrane region" description="Helical" evidence="2">
    <location>
        <begin position="6"/>
        <end position="27"/>
    </location>
</feature>
<organism evidence="3 4">
    <name type="scientific">Lymnaea stagnalis</name>
    <name type="common">Great pond snail</name>
    <name type="synonym">Helix stagnalis</name>
    <dbReference type="NCBI Taxonomy" id="6523"/>
    <lineage>
        <taxon>Eukaryota</taxon>
        <taxon>Metazoa</taxon>
        <taxon>Spiralia</taxon>
        <taxon>Lophotrochozoa</taxon>
        <taxon>Mollusca</taxon>
        <taxon>Gastropoda</taxon>
        <taxon>Heterobranchia</taxon>
        <taxon>Euthyneura</taxon>
        <taxon>Panpulmonata</taxon>
        <taxon>Hygrophila</taxon>
        <taxon>Lymnaeoidea</taxon>
        <taxon>Lymnaeidae</taxon>
        <taxon>Lymnaea</taxon>
    </lineage>
</organism>
<evidence type="ECO:0008006" key="5">
    <source>
        <dbReference type="Google" id="ProtNLM"/>
    </source>
</evidence>
<dbReference type="InterPro" id="IPR053011">
    <property type="entry name" value="SDR_family_member_7"/>
</dbReference>
<dbReference type="SUPFAM" id="SSF51735">
    <property type="entry name" value="NAD(P)-binding Rossmann-fold domains"/>
    <property type="match status" value="1"/>
</dbReference>
<dbReference type="InterPro" id="IPR036291">
    <property type="entry name" value="NAD(P)-bd_dom_sf"/>
</dbReference>
<keyword evidence="2" id="KW-0472">Membrane</keyword>
<keyword evidence="2" id="KW-1133">Transmembrane helix</keyword>
<comment type="caution">
    <text evidence="3">The sequence shown here is derived from an EMBL/GenBank/DDBJ whole genome shotgun (WGS) entry which is preliminary data.</text>
</comment>
<keyword evidence="4" id="KW-1185">Reference proteome</keyword>
<accession>A0AAV2H0I4</accession>
<dbReference type="EMBL" id="CAXITT010000012">
    <property type="protein sequence ID" value="CAL1527128.1"/>
    <property type="molecule type" value="Genomic_DNA"/>
</dbReference>
<gene>
    <name evidence="3" type="ORF">GSLYS_00001305001</name>
</gene>
<keyword evidence="2" id="KW-0812">Transmembrane</keyword>
<evidence type="ECO:0000256" key="1">
    <source>
        <dbReference type="RuleBase" id="RU000363"/>
    </source>
</evidence>
<dbReference type="InterPro" id="IPR002347">
    <property type="entry name" value="SDR_fam"/>
</dbReference>
<dbReference type="AlphaFoldDB" id="A0AAV2H0I4"/>
<dbReference type="Gene3D" id="3.40.50.720">
    <property type="entry name" value="NAD(P)-binding Rossmann-like Domain"/>
    <property type="match status" value="1"/>
</dbReference>
<sequence length="324" mass="36233">MWQLLLNVTVAIWAVICLVWLLVLYFADADVMLLFKDKFGNGPEILEGQVVWITGASSGIGEYTAYCLAKAGCRLVLSARREDELERVKAACLLQGRHKLSDGDILTLVLDCLAFDSHQGAVQTVLEHFGRIDILLNNAGTSQRAPWMDIELDVDRALFELNVLGQVSLTQAVLPNMVERKKGHVAVVSSVAGKLGIPHSRSYNGTKCAVQGYFECLRTEMSQFNIDVTVLCPGPIFSNIFLHAATGKHSEQLGRAMAKTEKRMSTDKCAHYVSVALANKLYEAWITQQPWLYLLYINQFFPDLGRWILMKFGISYLMKIREGQ</sequence>
<dbReference type="Pfam" id="PF00106">
    <property type="entry name" value="adh_short"/>
    <property type="match status" value="1"/>
</dbReference>
<proteinExistence type="inferred from homology"/>
<evidence type="ECO:0000313" key="4">
    <source>
        <dbReference type="Proteomes" id="UP001497497"/>
    </source>
</evidence>